<dbReference type="EMBL" id="CP108058">
    <property type="protein sequence ID" value="WUO51152.1"/>
    <property type="molecule type" value="Genomic_DNA"/>
</dbReference>
<sequence>MASRRAQERWILAFDIACARCRAVSTTVATASGGRLETLPLTDPDVQQWRRQSMGAAPAWVPTLLRVCGNDAKAHTGWSMATALVLHLGPRPTARVLRALGELEQRAKDEARQPDGTGMGRKQFLRLIGGAAAAAGLVATAQSPALAQSPHAQASSWVEANLDRLPRTYAGIARQPVAYRKAIHRVLTPPERGQVWADHFRWYRHTHPKLSPAQDKVVDDAIAVASRGLAPRPDLDTELRGLEQSAKAALGQQEAGALLAMLGPADAEDALANCTCSTQSQYCSWLYNCGTHFRCTVVPNDCGTAWNYDCNGTCY</sequence>
<keyword evidence="1" id="KW-0614">Plasmid</keyword>
<dbReference type="Proteomes" id="UP001432075">
    <property type="component" value="Plasmid unnamed1"/>
</dbReference>
<evidence type="ECO:0000313" key="2">
    <source>
        <dbReference type="Proteomes" id="UP001432075"/>
    </source>
</evidence>
<dbReference type="RefSeq" id="WP_073797239.1">
    <property type="nucleotide sequence ID" value="NZ_CP108058.1"/>
</dbReference>
<evidence type="ECO:0000313" key="1">
    <source>
        <dbReference type="EMBL" id="WUO51152.1"/>
    </source>
</evidence>
<keyword evidence="2" id="KW-1185">Reference proteome</keyword>
<organism evidence="1 2">
    <name type="scientific">Streptomyces goshikiensis</name>
    <dbReference type="NCBI Taxonomy" id="1942"/>
    <lineage>
        <taxon>Bacteria</taxon>
        <taxon>Bacillati</taxon>
        <taxon>Actinomycetota</taxon>
        <taxon>Actinomycetes</taxon>
        <taxon>Kitasatosporales</taxon>
        <taxon>Streptomycetaceae</taxon>
        <taxon>Streptomyces</taxon>
    </lineage>
</organism>
<reference evidence="1" key="1">
    <citation type="submission" date="2022-10" db="EMBL/GenBank/DDBJ databases">
        <title>The complete genomes of actinobacterial strains from the NBC collection.</title>
        <authorList>
            <person name="Joergensen T.S."/>
            <person name="Alvarez Arevalo M."/>
            <person name="Sterndorff E.B."/>
            <person name="Faurdal D."/>
            <person name="Vuksanovic O."/>
            <person name="Mourched A.-S."/>
            <person name="Charusanti P."/>
            <person name="Shaw S."/>
            <person name="Blin K."/>
            <person name="Weber T."/>
        </authorList>
    </citation>
    <scope>NUCLEOTIDE SEQUENCE</scope>
    <source>
        <strain evidence="1">NBC_00283</strain>
        <plasmid evidence="1">unnamed1</plasmid>
    </source>
</reference>
<protein>
    <submittedName>
        <fullName evidence="1">Bacteriocin fulvocin C-related protein</fullName>
    </submittedName>
</protein>
<dbReference type="NCBIfam" id="NF033852">
    <property type="entry name" value="fulvocin_rel"/>
    <property type="match status" value="1"/>
</dbReference>
<proteinExistence type="predicted"/>
<gene>
    <name evidence="1" type="ORF">OHU17_35310</name>
</gene>
<geneLocation type="plasmid" evidence="1 2">
    <name>unnamed1</name>
</geneLocation>
<accession>A0ABZ1RYN7</accession>
<name>A0ABZ1RYN7_9ACTN</name>